<dbReference type="PANTHER" id="PTHR40079:SF4">
    <property type="entry name" value="GH26 DOMAIN-CONTAINING PROTEIN-RELATED"/>
    <property type="match status" value="1"/>
</dbReference>
<protein>
    <recommendedName>
        <fullName evidence="6">GH26 domain-containing protein</fullName>
    </recommendedName>
</protein>
<dbReference type="PANTHER" id="PTHR40079">
    <property type="entry name" value="MANNAN ENDO-1,4-BETA-MANNOSIDASE E-RELATED"/>
    <property type="match status" value="1"/>
</dbReference>
<dbReference type="Gene3D" id="3.20.20.80">
    <property type="entry name" value="Glycosidases"/>
    <property type="match status" value="1"/>
</dbReference>
<keyword evidence="3 4" id="KW-0326">Glycosidase</keyword>
<keyword evidence="8" id="KW-1185">Reference proteome</keyword>
<organism evidence="7 8">
    <name type="scientific">Kitasatospora kifunensis</name>
    <name type="common">Streptomyces kifunensis</name>
    <dbReference type="NCBI Taxonomy" id="58351"/>
    <lineage>
        <taxon>Bacteria</taxon>
        <taxon>Bacillati</taxon>
        <taxon>Actinomycetota</taxon>
        <taxon>Actinomycetes</taxon>
        <taxon>Kitasatosporales</taxon>
        <taxon>Streptomycetaceae</taxon>
        <taxon>Kitasatospora</taxon>
    </lineage>
</organism>
<accession>A0A7W7RA63</accession>
<dbReference type="Proteomes" id="UP000540506">
    <property type="component" value="Unassembled WGS sequence"/>
</dbReference>
<keyword evidence="5" id="KW-0732">Signal</keyword>
<name>A0A7W7RA63_KITKI</name>
<dbReference type="AlphaFoldDB" id="A0A7W7RA63"/>
<dbReference type="InterPro" id="IPR017853">
    <property type="entry name" value="GH"/>
</dbReference>
<dbReference type="GO" id="GO:0006080">
    <property type="term" value="P:substituted mannan metabolic process"/>
    <property type="evidence" value="ECO:0007669"/>
    <property type="project" value="InterPro"/>
</dbReference>
<feature type="chain" id="PRO_5031323517" description="GH26 domain-containing protein" evidence="5">
    <location>
        <begin position="25"/>
        <end position="339"/>
    </location>
</feature>
<dbReference type="InterPro" id="IPR006311">
    <property type="entry name" value="TAT_signal"/>
</dbReference>
<evidence type="ECO:0000313" key="8">
    <source>
        <dbReference type="Proteomes" id="UP000540506"/>
    </source>
</evidence>
<dbReference type="InterPro" id="IPR000805">
    <property type="entry name" value="Glyco_hydro_26"/>
</dbReference>
<dbReference type="PROSITE" id="PS51318">
    <property type="entry name" value="TAT"/>
    <property type="match status" value="1"/>
</dbReference>
<comment type="similarity">
    <text evidence="1 4">Belongs to the glycosyl hydrolase 26 family.</text>
</comment>
<feature type="active site" description="Nucleophile" evidence="4">
    <location>
        <position position="269"/>
    </location>
</feature>
<gene>
    <name evidence="7" type="ORF">FHR34_007274</name>
</gene>
<dbReference type="RefSeq" id="WP_184945139.1">
    <property type="nucleotide sequence ID" value="NZ_JACHJV010000002.1"/>
</dbReference>
<proteinExistence type="inferred from homology"/>
<dbReference type="PROSITE" id="PS51764">
    <property type="entry name" value="GH26"/>
    <property type="match status" value="1"/>
</dbReference>
<evidence type="ECO:0000256" key="2">
    <source>
        <dbReference type="ARBA" id="ARBA00022801"/>
    </source>
</evidence>
<dbReference type="SUPFAM" id="SSF51445">
    <property type="entry name" value="(Trans)glycosidases"/>
    <property type="match status" value="1"/>
</dbReference>
<evidence type="ECO:0000259" key="6">
    <source>
        <dbReference type="PROSITE" id="PS51764"/>
    </source>
</evidence>
<comment type="caution">
    <text evidence="7">The sequence shown here is derived from an EMBL/GenBank/DDBJ whole genome shotgun (WGS) entry which is preliminary data.</text>
</comment>
<evidence type="ECO:0000256" key="4">
    <source>
        <dbReference type="PROSITE-ProRule" id="PRU01100"/>
    </source>
</evidence>
<dbReference type="GO" id="GO:0016985">
    <property type="term" value="F:mannan endo-1,4-beta-mannosidase activity"/>
    <property type="evidence" value="ECO:0007669"/>
    <property type="project" value="InterPro"/>
</dbReference>
<feature type="domain" description="GH26" evidence="6">
    <location>
        <begin position="48"/>
        <end position="334"/>
    </location>
</feature>
<evidence type="ECO:0000313" key="7">
    <source>
        <dbReference type="EMBL" id="MBB4928179.1"/>
    </source>
</evidence>
<dbReference type="InterPro" id="IPR022790">
    <property type="entry name" value="GH26_dom"/>
</dbReference>
<sequence length="339" mass="36611">MSASISRRAALLAAALGGLGPAGCAGPTAPIGAGGQGARPGSGPGSASAAPNVPYDVTKLLKPKHKYLGATFEGVPQTLAPVDAWTQLAGKAPNLLVYYLGWGDEFQPDQTLAVWRHGMLPYVAWEPFDKTLQQIAGGGEDDYIQRTAAAIRDLNIPVAISFGHEMNGHWYPWGTRQNTPADFVEAWHHLHDRFQDAGVSNVIWVWSPNVINPVPTVQLQPYYPGDGYVDWLGVIGYYATTGPHTFDTLFGPTLDELRAFTTKPVLLSETASESTPRKPADIADLFAGVAARDDVLGFVWFNLNKETDWRIDSSPQSLAAFRNAAADPRFGFDAEHPDA</sequence>
<evidence type="ECO:0000256" key="3">
    <source>
        <dbReference type="ARBA" id="ARBA00023295"/>
    </source>
</evidence>
<reference evidence="7 8" key="1">
    <citation type="submission" date="2020-08" db="EMBL/GenBank/DDBJ databases">
        <title>Sequencing the genomes of 1000 actinobacteria strains.</title>
        <authorList>
            <person name="Klenk H.-P."/>
        </authorList>
    </citation>
    <scope>NUCLEOTIDE SEQUENCE [LARGE SCALE GENOMIC DNA]</scope>
    <source>
        <strain evidence="7 8">DSM 41654</strain>
    </source>
</reference>
<keyword evidence="2 4" id="KW-0378">Hydrolase</keyword>
<evidence type="ECO:0000256" key="5">
    <source>
        <dbReference type="SAM" id="SignalP"/>
    </source>
</evidence>
<evidence type="ECO:0000256" key="1">
    <source>
        <dbReference type="ARBA" id="ARBA00007754"/>
    </source>
</evidence>
<feature type="signal peptide" evidence="5">
    <location>
        <begin position="1"/>
        <end position="24"/>
    </location>
</feature>
<feature type="active site" description="Proton donor" evidence="4">
    <location>
        <position position="165"/>
    </location>
</feature>
<dbReference type="EMBL" id="JACHJV010000002">
    <property type="protein sequence ID" value="MBB4928179.1"/>
    <property type="molecule type" value="Genomic_DNA"/>
</dbReference>
<dbReference type="Pfam" id="PF02156">
    <property type="entry name" value="Glyco_hydro_26"/>
    <property type="match status" value="1"/>
</dbReference>